<dbReference type="Pfam" id="PF11927">
    <property type="entry name" value="HODM_asu-like"/>
    <property type="match status" value="1"/>
</dbReference>
<dbReference type="AlphaFoldDB" id="A0A3N2Q256"/>
<keyword evidence="4" id="KW-1185">Reference proteome</keyword>
<protein>
    <recommendedName>
        <fullName evidence="5">Mannosyl transferase</fullName>
    </recommendedName>
</protein>
<evidence type="ECO:0000256" key="2">
    <source>
        <dbReference type="SAM" id="Phobius"/>
    </source>
</evidence>
<feature type="region of interest" description="Disordered" evidence="1">
    <location>
        <begin position="40"/>
        <end position="82"/>
    </location>
</feature>
<feature type="transmembrane region" description="Helical" evidence="2">
    <location>
        <begin position="16"/>
        <end position="36"/>
    </location>
</feature>
<dbReference type="OrthoDB" id="497541at2759"/>
<gene>
    <name evidence="3" type="ORF">SODALDRAFT_330527</name>
</gene>
<dbReference type="GeneID" id="39579698"/>
<evidence type="ECO:0000313" key="3">
    <source>
        <dbReference type="EMBL" id="ROT40796.1"/>
    </source>
</evidence>
<keyword evidence="2" id="KW-1133">Transmembrane helix</keyword>
<sequence>MYSGSGFLAILDKTQGLAAFVALSLIIIIAVVLRLYRPQHSPPPAGKSTTNASKRAKKDENNPEKRIPSDFQAPTPTPYPDWSIRHTKPLPYRPFRYGPKYNVTMGLRAIHHDDWIELDNQFPKFHAEKARRIADRGEKCTKTAPEAYPAALELLEELARYLPARYPTLFRLTETGRLVNLWSGESFDMAERPLAEDPMAVCARLVQDDLAIMVEREDDGQYYLLAGSILLPGFWRLGDKFGMALSEIHSTGDVPQFREKLEAGMGKFFARLRPDELYARHNYFMQVDDGLGWSRSIGSEDAPEGSRGWGAVKEGDKPIEEVWFRSERQTLRRLPRTGAVVFTIRTYFHPMTEVAREDYVPGRLASAIRSWGPDVRRYKGLEKFERVLLEYLDEQHQKQVEQGLDLGKEDEMRRYPW</sequence>
<keyword evidence="2" id="KW-0812">Transmembrane</keyword>
<dbReference type="STRING" id="1314773.A0A3N2Q256"/>
<feature type="compositionally biased region" description="Basic and acidic residues" evidence="1">
    <location>
        <begin position="57"/>
        <end position="68"/>
    </location>
</feature>
<evidence type="ECO:0000256" key="1">
    <source>
        <dbReference type="SAM" id="MobiDB-lite"/>
    </source>
</evidence>
<reference evidence="3 4" key="1">
    <citation type="journal article" date="2018" name="Mol. Ecol.">
        <title>The obligate alkalophilic soda-lake fungus Sodiomyces alkalinus has shifted to a protein diet.</title>
        <authorList>
            <person name="Grum-Grzhimaylo A.A."/>
            <person name="Falkoski D.L."/>
            <person name="van den Heuvel J."/>
            <person name="Valero-Jimenez C.A."/>
            <person name="Min B."/>
            <person name="Choi I.G."/>
            <person name="Lipzen A."/>
            <person name="Daum C.G."/>
            <person name="Aanen D.K."/>
            <person name="Tsang A."/>
            <person name="Henrissat B."/>
            <person name="Bilanenko E.N."/>
            <person name="de Vries R.P."/>
            <person name="van Kan J.A.L."/>
            <person name="Grigoriev I.V."/>
            <person name="Debets A.J.M."/>
        </authorList>
    </citation>
    <scope>NUCLEOTIDE SEQUENCE [LARGE SCALE GENOMIC DNA]</scope>
    <source>
        <strain evidence="3 4">F11</strain>
    </source>
</reference>
<dbReference type="Proteomes" id="UP000272025">
    <property type="component" value="Unassembled WGS sequence"/>
</dbReference>
<dbReference type="RefSeq" id="XP_028468602.1">
    <property type="nucleotide sequence ID" value="XM_028611220.1"/>
</dbReference>
<organism evidence="3 4">
    <name type="scientific">Sodiomyces alkalinus (strain CBS 110278 / VKM F-3762 / F11)</name>
    <name type="common">Alkaliphilic filamentous fungus</name>
    <dbReference type="NCBI Taxonomy" id="1314773"/>
    <lineage>
        <taxon>Eukaryota</taxon>
        <taxon>Fungi</taxon>
        <taxon>Dikarya</taxon>
        <taxon>Ascomycota</taxon>
        <taxon>Pezizomycotina</taxon>
        <taxon>Sordariomycetes</taxon>
        <taxon>Hypocreomycetidae</taxon>
        <taxon>Glomerellales</taxon>
        <taxon>Plectosphaerellaceae</taxon>
        <taxon>Sodiomyces</taxon>
    </lineage>
</organism>
<evidence type="ECO:0000313" key="4">
    <source>
        <dbReference type="Proteomes" id="UP000272025"/>
    </source>
</evidence>
<accession>A0A3N2Q256</accession>
<proteinExistence type="predicted"/>
<keyword evidence="2" id="KW-0472">Membrane</keyword>
<dbReference type="EMBL" id="ML119052">
    <property type="protein sequence ID" value="ROT40796.1"/>
    <property type="molecule type" value="Genomic_DNA"/>
</dbReference>
<name>A0A3N2Q256_SODAK</name>
<dbReference type="InterPro" id="IPR021848">
    <property type="entry name" value="HODM_asu-like"/>
</dbReference>
<evidence type="ECO:0008006" key="5">
    <source>
        <dbReference type="Google" id="ProtNLM"/>
    </source>
</evidence>